<protein>
    <recommendedName>
        <fullName evidence="1">[Ribosomal protein bS18]-alanine N-acetyltransferase</fullName>
        <ecNumber evidence="1">2.3.1.266</ecNumber>
    </recommendedName>
</protein>
<comment type="subcellular location">
    <subcellularLocation>
        <location evidence="1">Cytoplasm</location>
    </subcellularLocation>
</comment>
<dbReference type="AlphaFoldDB" id="A0A1Z5HTB4"/>
<sequence length="151" mass="17151">MKGIKYSIEPMQVKHLEEVLAIEKVSFPTPWSRHAFWSELCQNEFAHYFVCTVEGKVAGYAGMWVILDEAHVTTLAVAPEFRGRKLSRALLAELVRQATCLGANYITLEVRPSNYPARKLYGSMGFEATGIRKGYYTDNQEDAIIMTKNLR</sequence>
<dbReference type="CDD" id="cd04301">
    <property type="entry name" value="NAT_SF"/>
    <property type="match status" value="1"/>
</dbReference>
<dbReference type="Pfam" id="PF00583">
    <property type="entry name" value="Acetyltransf_1"/>
    <property type="match status" value="1"/>
</dbReference>
<evidence type="ECO:0000313" key="4">
    <source>
        <dbReference type="Proteomes" id="UP000197032"/>
    </source>
</evidence>
<dbReference type="Gene3D" id="3.40.630.30">
    <property type="match status" value="1"/>
</dbReference>
<dbReference type="Proteomes" id="UP000197032">
    <property type="component" value="Unassembled WGS sequence"/>
</dbReference>
<feature type="domain" description="N-acetyltransferase" evidence="2">
    <location>
        <begin position="6"/>
        <end position="151"/>
    </location>
</feature>
<dbReference type="InterPro" id="IPR006464">
    <property type="entry name" value="AcTrfase_RimI/Ard1"/>
</dbReference>
<dbReference type="InterPro" id="IPR050276">
    <property type="entry name" value="MshD_Acetyltransferase"/>
</dbReference>
<keyword evidence="1" id="KW-0963">Cytoplasm</keyword>
<reference evidence="4" key="1">
    <citation type="journal article" date="2017" name="Appl. Environ. Microbiol.">
        <title>Genomic analysis of Calderihabitans maritimus KKC1, a thermophilic hydrogenogenic carboxydotrophic bacterium isolated from marine sediment.</title>
        <authorList>
            <person name="Omae K."/>
            <person name="Yoneda Y."/>
            <person name="Fukuyama Y."/>
            <person name="Yoshida T."/>
            <person name="Sako Y."/>
        </authorList>
    </citation>
    <scope>NUCLEOTIDE SEQUENCE [LARGE SCALE GENOMIC DNA]</scope>
    <source>
        <strain evidence="4">KKC1</strain>
    </source>
</reference>
<name>A0A1Z5HTB4_9FIRM</name>
<organism evidence="3 4">
    <name type="scientific">Calderihabitans maritimus</name>
    <dbReference type="NCBI Taxonomy" id="1246530"/>
    <lineage>
        <taxon>Bacteria</taxon>
        <taxon>Bacillati</taxon>
        <taxon>Bacillota</taxon>
        <taxon>Clostridia</taxon>
        <taxon>Neomoorellales</taxon>
        <taxon>Calderihabitantaceae</taxon>
        <taxon>Calderihabitans</taxon>
    </lineage>
</organism>
<comment type="function">
    <text evidence="1">Acetylates the N-terminal alanine of ribosomal protein bS18.</text>
</comment>
<dbReference type="GO" id="GO:0008999">
    <property type="term" value="F:protein-N-terminal-alanine acetyltransferase activity"/>
    <property type="evidence" value="ECO:0007669"/>
    <property type="project" value="UniProtKB-EC"/>
</dbReference>
<dbReference type="RefSeq" id="WP_238134231.1">
    <property type="nucleotide sequence ID" value="NZ_BDGJ01000084.1"/>
</dbReference>
<accession>A0A1Z5HTB4</accession>
<evidence type="ECO:0000256" key="1">
    <source>
        <dbReference type="RuleBase" id="RU363094"/>
    </source>
</evidence>
<dbReference type="NCBIfam" id="TIGR01575">
    <property type="entry name" value="rimI"/>
    <property type="match status" value="1"/>
</dbReference>
<dbReference type="PANTHER" id="PTHR43617">
    <property type="entry name" value="L-AMINO ACID N-ACETYLTRANSFERASE"/>
    <property type="match status" value="1"/>
</dbReference>
<dbReference type="EC" id="2.3.1.266" evidence="1"/>
<dbReference type="SUPFAM" id="SSF55729">
    <property type="entry name" value="Acyl-CoA N-acyltransferases (Nat)"/>
    <property type="match status" value="1"/>
</dbReference>
<comment type="similarity">
    <text evidence="1">Belongs to the acetyltransferase family. RimI subfamily.</text>
</comment>
<gene>
    <name evidence="3" type="ORF">KKC1_16640</name>
</gene>
<dbReference type="PANTHER" id="PTHR43617:SF20">
    <property type="entry name" value="N-ALPHA-ACETYLTRANSFERASE RIMI"/>
    <property type="match status" value="1"/>
</dbReference>
<dbReference type="InterPro" id="IPR000182">
    <property type="entry name" value="GNAT_dom"/>
</dbReference>
<comment type="catalytic activity">
    <reaction evidence="1">
        <text>N-terminal L-alanyl-[ribosomal protein bS18] + acetyl-CoA = N-terminal N(alpha)-acetyl-L-alanyl-[ribosomal protein bS18] + CoA + H(+)</text>
        <dbReference type="Rhea" id="RHEA:43756"/>
        <dbReference type="Rhea" id="RHEA-COMP:10676"/>
        <dbReference type="Rhea" id="RHEA-COMP:10677"/>
        <dbReference type="ChEBI" id="CHEBI:15378"/>
        <dbReference type="ChEBI" id="CHEBI:57287"/>
        <dbReference type="ChEBI" id="CHEBI:57288"/>
        <dbReference type="ChEBI" id="CHEBI:64718"/>
        <dbReference type="ChEBI" id="CHEBI:83683"/>
        <dbReference type="EC" id="2.3.1.266"/>
    </reaction>
</comment>
<evidence type="ECO:0000259" key="2">
    <source>
        <dbReference type="PROSITE" id="PS51186"/>
    </source>
</evidence>
<evidence type="ECO:0000313" key="3">
    <source>
        <dbReference type="EMBL" id="GAW92510.1"/>
    </source>
</evidence>
<dbReference type="GO" id="GO:0005737">
    <property type="term" value="C:cytoplasm"/>
    <property type="evidence" value="ECO:0007669"/>
    <property type="project" value="UniProtKB-SubCell"/>
</dbReference>
<proteinExistence type="inferred from homology"/>
<comment type="caution">
    <text evidence="3">The sequence shown here is derived from an EMBL/GenBank/DDBJ whole genome shotgun (WGS) entry which is preliminary data.</text>
</comment>
<keyword evidence="4" id="KW-1185">Reference proteome</keyword>
<dbReference type="InterPro" id="IPR016181">
    <property type="entry name" value="Acyl_CoA_acyltransferase"/>
</dbReference>
<dbReference type="EMBL" id="BDGJ01000084">
    <property type="protein sequence ID" value="GAW92510.1"/>
    <property type="molecule type" value="Genomic_DNA"/>
</dbReference>
<keyword evidence="3" id="KW-0808">Transferase</keyword>
<dbReference type="PROSITE" id="PS51186">
    <property type="entry name" value="GNAT"/>
    <property type="match status" value="1"/>
</dbReference>